<name>A0A6N6VV92_9BACT</name>
<dbReference type="SUPFAM" id="SSF53850">
    <property type="entry name" value="Periplasmic binding protein-like II"/>
    <property type="match status" value="1"/>
</dbReference>
<comment type="caution">
    <text evidence="1">The sequence shown here is derived from an EMBL/GenBank/DDBJ whole genome shotgun (WGS) entry which is preliminary data.</text>
</comment>
<gene>
    <name evidence="1" type="ORF">GCL60_01005</name>
</gene>
<organism evidence="1 2">
    <name type="scientific">Silvanigrella paludirubra</name>
    <dbReference type="NCBI Taxonomy" id="2499159"/>
    <lineage>
        <taxon>Bacteria</taxon>
        <taxon>Pseudomonadati</taxon>
        <taxon>Bdellovibrionota</taxon>
        <taxon>Oligoflexia</taxon>
        <taxon>Silvanigrellales</taxon>
        <taxon>Silvanigrellaceae</taxon>
        <taxon>Silvanigrella</taxon>
    </lineage>
</organism>
<dbReference type="OrthoDB" id="6397858at2"/>
<dbReference type="EMBL" id="WFLM01000001">
    <property type="protein sequence ID" value="KAB8040525.1"/>
    <property type="molecule type" value="Genomic_DNA"/>
</dbReference>
<sequence>MFFKILLYLVIFLSYTKVYSNKLVLHICANDLRLEDSSKSNTNVSIDVLKIAINNFKQKVDVDFKFEFMPWNRCFSMLQKGEMDAALNASYRTDRALFLDYPPDSGAKEKKPCSSLYKVACSGYVIITLKSNRFEYKGDPKQLPRPVRVSRGYSIVNELETIFQNDLEVSKSDTINIQKLIRDKEGSVITHFAYLLDLKKFQKISNEIKIHKKFYVQKSYYVPFSKKSKLSDKDKLLFWNEIKNVFNNKELISGLISKYYSQ</sequence>
<evidence type="ECO:0000313" key="1">
    <source>
        <dbReference type="EMBL" id="KAB8040525.1"/>
    </source>
</evidence>
<proteinExistence type="predicted"/>
<dbReference type="Proteomes" id="UP000437748">
    <property type="component" value="Unassembled WGS sequence"/>
</dbReference>
<dbReference type="RefSeq" id="WP_153418041.1">
    <property type="nucleotide sequence ID" value="NZ_WFLM01000001.1"/>
</dbReference>
<dbReference type="AlphaFoldDB" id="A0A6N6VV92"/>
<reference evidence="1 2" key="1">
    <citation type="submission" date="2019-10" db="EMBL/GenBank/DDBJ databases">
        <title>New species of Slilvanegrellaceae.</title>
        <authorList>
            <person name="Pitt A."/>
            <person name="Hahn M.W."/>
        </authorList>
    </citation>
    <scope>NUCLEOTIDE SEQUENCE [LARGE SCALE GENOMIC DNA]</scope>
    <source>
        <strain evidence="1 2">SP-Ram-0.45-NSY-1</strain>
    </source>
</reference>
<evidence type="ECO:0000313" key="2">
    <source>
        <dbReference type="Proteomes" id="UP000437748"/>
    </source>
</evidence>
<accession>A0A6N6VV92</accession>
<protein>
    <recommendedName>
        <fullName evidence="3">Transporter substrate-binding domain-containing protein</fullName>
    </recommendedName>
</protein>
<evidence type="ECO:0008006" key="3">
    <source>
        <dbReference type="Google" id="ProtNLM"/>
    </source>
</evidence>
<dbReference type="Gene3D" id="3.40.190.10">
    <property type="entry name" value="Periplasmic binding protein-like II"/>
    <property type="match status" value="1"/>
</dbReference>
<keyword evidence="2" id="KW-1185">Reference proteome</keyword>